<dbReference type="Gene3D" id="1.25.40.10">
    <property type="entry name" value="Tetratricopeptide repeat domain"/>
    <property type="match status" value="1"/>
</dbReference>
<evidence type="ECO:0000313" key="5">
    <source>
        <dbReference type="Proteomes" id="UP000604046"/>
    </source>
</evidence>
<evidence type="ECO:0000313" key="4">
    <source>
        <dbReference type="EMBL" id="CAE7222310.1"/>
    </source>
</evidence>
<dbReference type="OrthoDB" id="438730at2759"/>
<gene>
    <name evidence="4" type="ORF">SNAT2548_LOCUS8271</name>
</gene>
<proteinExistence type="predicted"/>
<keyword evidence="1" id="KW-0677">Repeat</keyword>
<dbReference type="InterPro" id="IPR011990">
    <property type="entry name" value="TPR-like_helical_dom_sf"/>
</dbReference>
<feature type="transmembrane region" description="Helical" evidence="3">
    <location>
        <begin position="304"/>
        <end position="325"/>
    </location>
</feature>
<dbReference type="PANTHER" id="PTHR47447:SF17">
    <property type="entry name" value="OS12G0638900 PROTEIN"/>
    <property type="match status" value="1"/>
</dbReference>
<evidence type="ECO:0000256" key="2">
    <source>
        <dbReference type="PROSITE-ProRule" id="PRU00708"/>
    </source>
</evidence>
<organism evidence="4 5">
    <name type="scientific">Symbiodinium natans</name>
    <dbReference type="NCBI Taxonomy" id="878477"/>
    <lineage>
        <taxon>Eukaryota</taxon>
        <taxon>Sar</taxon>
        <taxon>Alveolata</taxon>
        <taxon>Dinophyceae</taxon>
        <taxon>Suessiales</taxon>
        <taxon>Symbiodiniaceae</taxon>
        <taxon>Symbiodinium</taxon>
    </lineage>
</organism>
<dbReference type="Proteomes" id="UP000604046">
    <property type="component" value="Unassembled WGS sequence"/>
</dbReference>
<dbReference type="Pfam" id="PF01535">
    <property type="entry name" value="PPR"/>
    <property type="match status" value="1"/>
</dbReference>
<evidence type="ECO:0008006" key="6">
    <source>
        <dbReference type="Google" id="ProtNLM"/>
    </source>
</evidence>
<keyword evidence="3" id="KW-0812">Transmembrane</keyword>
<dbReference type="AlphaFoldDB" id="A0A812K842"/>
<name>A0A812K842_9DINO</name>
<dbReference type="PANTHER" id="PTHR47447">
    <property type="entry name" value="OS03G0856100 PROTEIN"/>
    <property type="match status" value="1"/>
</dbReference>
<protein>
    <recommendedName>
        <fullName evidence="6">Pentatricopeptide repeat-containing protein, chloroplastic</fullName>
    </recommendedName>
</protein>
<dbReference type="PROSITE" id="PS51375">
    <property type="entry name" value="PPR"/>
    <property type="match status" value="1"/>
</dbReference>
<evidence type="ECO:0000256" key="3">
    <source>
        <dbReference type="SAM" id="Phobius"/>
    </source>
</evidence>
<feature type="repeat" description="PPR" evidence="2">
    <location>
        <begin position="601"/>
        <end position="635"/>
    </location>
</feature>
<sequence length="779" mass="85757">MPMQEVESALATLRGNSWISGAKEHVPRPAQCFQCVKIFHEVQSQLLSPTGEEYAIVLDCTGRQSRWLEARPTEAEGQENPENPEDEGEVSEAFELWHEMRSPAEMRLATGVDLVSVNVLTSLIHDDASGVGTPDVRWGQPWVECAEETVGFLQVIQDLPKLLNPSQLDRRGTAVLHRLLYEVNHYLVDGAIHQSQENYAQYHREIFDKEGNFLEDKWKVWTGPYMELCNMPVTRARFATAITFLWCARMVSEIHDSIKLTRTLCALETLPAGESPAAGMKLERNDMEEIETIKVHSVGHAIRLNLLITVTLPKVLVAMALLYCGMRFLVATQSMADVILNALALEAIISIDNLMYEAFTPASTRRHVEQTVLAFLAKDKDESPAERENKNFRTIMTYWLILLSVAVFAYVYTSEIQQVLPNFPHDLRPHCDTWFEKMFNPPCPQAGAFRVSEHSESYIPVPMGSSNSSRLRSVRADLVAWNSAAQVAARVRWPEALAMLLCQAPAAGLQLSDVSWSLAASAAQRWEHALQLVPEIPLHGPLRNVAIAALAEGQQWEAALALLGDSPDVVALSSCMAALQGSPEAWQKAVALLQRCGSLADVVAYGACMSACGQELQWQLALHLHQEMKLLALQPNAVTWSCLSSAFAAAQAWPWALSTVSELGHHGQDLQPATTSAAAAAYAARRRWRPAMQLLQDLVVASSQLHIVACNSLLAALLRGGAVVRALALAEEFRARRLQPTMATYDVELAACAARGGPALHHTAKLLDDIALAAPGLCM</sequence>
<dbReference type="EMBL" id="CAJNDS010000607">
    <property type="protein sequence ID" value="CAE7222310.1"/>
    <property type="molecule type" value="Genomic_DNA"/>
</dbReference>
<accession>A0A812K842</accession>
<comment type="caution">
    <text evidence="4">The sequence shown here is derived from an EMBL/GenBank/DDBJ whole genome shotgun (WGS) entry which is preliminary data.</text>
</comment>
<evidence type="ECO:0000256" key="1">
    <source>
        <dbReference type="ARBA" id="ARBA00022737"/>
    </source>
</evidence>
<reference evidence="4" key="1">
    <citation type="submission" date="2021-02" db="EMBL/GenBank/DDBJ databases">
        <authorList>
            <person name="Dougan E. K."/>
            <person name="Rhodes N."/>
            <person name="Thang M."/>
            <person name="Chan C."/>
        </authorList>
    </citation>
    <scope>NUCLEOTIDE SEQUENCE</scope>
</reference>
<dbReference type="InterPro" id="IPR002885">
    <property type="entry name" value="PPR_rpt"/>
</dbReference>
<dbReference type="Pfam" id="PF13812">
    <property type="entry name" value="PPR_3"/>
    <property type="match status" value="1"/>
</dbReference>
<keyword evidence="3" id="KW-1133">Transmembrane helix</keyword>
<feature type="transmembrane region" description="Helical" evidence="3">
    <location>
        <begin position="395"/>
        <end position="413"/>
    </location>
</feature>
<keyword evidence="3" id="KW-0472">Membrane</keyword>
<keyword evidence="5" id="KW-1185">Reference proteome</keyword>